<protein>
    <recommendedName>
        <fullName evidence="1">YoaR-like putative peptidoglycan binding domain-containing protein</fullName>
    </recommendedName>
</protein>
<evidence type="ECO:0000313" key="2">
    <source>
        <dbReference type="EMBL" id="GAB17033.1"/>
    </source>
</evidence>
<dbReference type="PANTHER" id="PTHR35788">
    <property type="entry name" value="EXPORTED PROTEIN-RELATED"/>
    <property type="match status" value="1"/>
</dbReference>
<proteinExistence type="predicted"/>
<dbReference type="AlphaFoldDB" id="H0QW32"/>
<dbReference type="InterPro" id="IPR052913">
    <property type="entry name" value="Glycopeptide_resist_protein"/>
</dbReference>
<reference evidence="2 3" key="1">
    <citation type="submission" date="2011-12" db="EMBL/GenBank/DDBJ databases">
        <title>Whole genome shotgun sequence of Gordonia effusa NBRC 100432.</title>
        <authorList>
            <person name="Yoshida I."/>
            <person name="Takarada H."/>
            <person name="Hosoyama A."/>
            <person name="Tsuchikane K."/>
            <person name="Katsumata H."/>
            <person name="Yamazaki S."/>
            <person name="Fujita N."/>
        </authorList>
    </citation>
    <scope>NUCLEOTIDE SEQUENCE [LARGE SCALE GENOMIC DNA]</scope>
    <source>
        <strain evidence="2 3">NBRC 100432</strain>
    </source>
</reference>
<evidence type="ECO:0000259" key="1">
    <source>
        <dbReference type="Pfam" id="PF12229"/>
    </source>
</evidence>
<dbReference type="eggNOG" id="COG2720">
    <property type="taxonomic scope" value="Bacteria"/>
</dbReference>
<dbReference type="PANTHER" id="PTHR35788:SF1">
    <property type="entry name" value="EXPORTED PROTEIN"/>
    <property type="match status" value="1"/>
</dbReference>
<keyword evidence="3" id="KW-1185">Reference proteome</keyword>
<dbReference type="InterPro" id="IPR007391">
    <property type="entry name" value="Vancomycin_resist_VanW"/>
</dbReference>
<dbReference type="STRING" id="1077974.GOEFS_018_00650"/>
<gene>
    <name evidence="2" type="ORF">GOEFS_018_00650</name>
</gene>
<dbReference type="Pfam" id="PF12229">
    <property type="entry name" value="PG_binding_4"/>
    <property type="match status" value="1"/>
</dbReference>
<feature type="domain" description="YoaR-like putative peptidoglycan binding" evidence="1">
    <location>
        <begin position="228"/>
        <end position="296"/>
    </location>
</feature>
<dbReference type="EMBL" id="BAEH01000018">
    <property type="protein sequence ID" value="GAB17033.1"/>
    <property type="molecule type" value="Genomic_DNA"/>
</dbReference>
<organism evidence="2 3">
    <name type="scientific">Gordonia effusa NBRC 100432</name>
    <dbReference type="NCBI Taxonomy" id="1077974"/>
    <lineage>
        <taxon>Bacteria</taxon>
        <taxon>Bacillati</taxon>
        <taxon>Actinomycetota</taxon>
        <taxon>Actinomycetes</taxon>
        <taxon>Mycobacteriales</taxon>
        <taxon>Gordoniaceae</taxon>
        <taxon>Gordonia</taxon>
    </lineage>
</organism>
<dbReference type="InterPro" id="IPR022029">
    <property type="entry name" value="YoaR-like_PG-bd"/>
</dbReference>
<dbReference type="Pfam" id="PF04294">
    <property type="entry name" value="VanW"/>
    <property type="match status" value="1"/>
</dbReference>
<sequence>MLALTLVLSVDLVATHGHSARGATVAGISVGNKERPDVAAAVDRLHAVAASPVQLRTTSGSVTFTADELGLSFDADATVDRAMKQPRGLWTRLMSLFGRDTEVQPAISLDNAKFDAALDAKRAELEKAAVEGGVHFAVTRDGVTPVGDLPSAGLRINRAAARQVVVANWLRASEGHVVDLPMESFSPTVSSAVVQQTVDGPAKTYVAQSVRLDGRGSGVTLSAAQLGEVTTFGPDGKGGLRPNVDPKKLTRVAGAALGKTESRPVNATFSLVGGAPKVVPSREGQSVDWSKTSQQLGVVGLAASDRRVTVAYTQRKPALDTAKARGLGIKEVVSDFTTGGFSSASGENIRLVAQEVNGAIVLPGKKFSLNGYTGPRGTAQGYVDSTIIDHGRAAKAVGGGISQFATTLYNASYFAGLEDVDHTEHAYYISRYPEAREATVFEGAIDLVFRNNTKSGIYIETQWTPSSVMVRFWSTKTVEVQSITGERYAYTDPSKIELPRGDDCLASSGQRGFTASNTRVITDIKTGAERSRHTRTVKYDPEPNVVCK</sequence>
<dbReference type="Proteomes" id="UP000035034">
    <property type="component" value="Unassembled WGS sequence"/>
</dbReference>
<accession>H0QW32</accession>
<comment type="caution">
    <text evidence="2">The sequence shown here is derived from an EMBL/GenBank/DDBJ whole genome shotgun (WGS) entry which is preliminary data.</text>
</comment>
<name>H0QW32_9ACTN</name>
<evidence type="ECO:0000313" key="3">
    <source>
        <dbReference type="Proteomes" id="UP000035034"/>
    </source>
</evidence>